<reference evidence="4 5" key="1">
    <citation type="journal article" date="2011" name="BMC Genomics">
        <title>Genomic insights into an obligate epibiotic bacterial predator: Micavibrio aeruginosavorus ARL-13.</title>
        <authorList>
            <person name="Wang Z."/>
            <person name="Kadouri D."/>
            <person name="Wu M."/>
        </authorList>
    </citation>
    <scope>NUCLEOTIDE SEQUENCE [LARGE SCALE GENOMIC DNA]</scope>
    <source>
        <strain evidence="4 5">ARL-13</strain>
    </source>
</reference>
<dbReference type="InterPro" id="IPR050570">
    <property type="entry name" value="Cell_wall_metabolism_enzyme"/>
</dbReference>
<sequence length="376" mass="39995">MAFKLLIAVLTLSCCFGAPVWAQTSLPAEQEPAIEEKIPGPTMVQTPSKAQTPTPTPSGPPQLMMPAACALGTDCWVVNYIDTDTEKDSARDYTCGPRTYDGHDGTDFAIRDRVAMDIGVGVVAAANGRVVRVRDGQEDQQPTGEQIQTMLSSNLGCGNGVLIDHGNGWQSISCHMKKGSITVKPNQPVRAGERIGEIGQSGAAEFPHLHFSLFKGGTIIDPFSGEAIDGGCGGTPQPLWLMGLTLPYEPVALYAGGFTPGEPVLDGLRIDATGAATVRADAPALSFWVGIYGVREGDVIHMTITDPLGRVFASRAITQDKTRARQFYYVGRKVRGTLMPGPYTGTLTLERAGDGVTTDTISRALERMVTVTSVEP</sequence>
<accession>G2KLG5</accession>
<dbReference type="GO" id="GO:0004222">
    <property type="term" value="F:metalloendopeptidase activity"/>
    <property type="evidence" value="ECO:0007669"/>
    <property type="project" value="TreeGrafter"/>
</dbReference>
<evidence type="ECO:0000259" key="3">
    <source>
        <dbReference type="Pfam" id="PF01551"/>
    </source>
</evidence>
<dbReference type="InterPro" id="IPR011055">
    <property type="entry name" value="Dup_hybrid_motif"/>
</dbReference>
<dbReference type="HOGENOM" id="CLU_073817_0_0_5"/>
<feature type="chain" id="PRO_5003432071" evidence="2">
    <location>
        <begin position="23"/>
        <end position="376"/>
    </location>
</feature>
<dbReference type="PANTHER" id="PTHR21666:SF290">
    <property type="entry name" value="PEPTIDASE M23 DOMAIN PROTEIN"/>
    <property type="match status" value="1"/>
</dbReference>
<evidence type="ECO:0000313" key="5">
    <source>
        <dbReference type="Proteomes" id="UP000009286"/>
    </source>
</evidence>
<dbReference type="AlphaFoldDB" id="G2KLG5"/>
<dbReference type="KEGG" id="mai:MICA_53"/>
<dbReference type="RefSeq" id="WP_014101624.1">
    <property type="nucleotide sequence ID" value="NC_016026.1"/>
</dbReference>
<dbReference type="PANTHER" id="PTHR21666">
    <property type="entry name" value="PEPTIDASE-RELATED"/>
    <property type="match status" value="1"/>
</dbReference>
<protein>
    <submittedName>
        <fullName evidence="4">Peptidase M23 family protein</fullName>
    </submittedName>
</protein>
<evidence type="ECO:0000256" key="2">
    <source>
        <dbReference type="SAM" id="SignalP"/>
    </source>
</evidence>
<name>G2KLG5_MICAA</name>
<organism evidence="4 5">
    <name type="scientific">Micavibrio aeruginosavorus (strain ARL-13)</name>
    <dbReference type="NCBI Taxonomy" id="856793"/>
    <lineage>
        <taxon>Bacteria</taxon>
        <taxon>Pseudomonadati</taxon>
        <taxon>Bdellovibrionota</taxon>
        <taxon>Bdellovibrionia</taxon>
        <taxon>Bdellovibrionales</taxon>
        <taxon>Pseudobdellovibrionaceae</taxon>
        <taxon>Micavibrio</taxon>
    </lineage>
</organism>
<feature type="signal peptide" evidence="2">
    <location>
        <begin position="1"/>
        <end position="22"/>
    </location>
</feature>
<dbReference type="Pfam" id="PF01551">
    <property type="entry name" value="Peptidase_M23"/>
    <property type="match status" value="1"/>
</dbReference>
<proteinExistence type="predicted"/>
<gene>
    <name evidence="4" type="ordered locus">MICA_53</name>
</gene>
<dbReference type="CDD" id="cd12797">
    <property type="entry name" value="M23_peptidase"/>
    <property type="match status" value="1"/>
</dbReference>
<dbReference type="OrthoDB" id="5489603at2"/>
<dbReference type="Proteomes" id="UP000009286">
    <property type="component" value="Chromosome"/>
</dbReference>
<dbReference type="eggNOG" id="COG0739">
    <property type="taxonomic scope" value="Bacteria"/>
</dbReference>
<dbReference type="STRING" id="856793.MICA_53"/>
<dbReference type="EMBL" id="CP002382">
    <property type="protein sequence ID" value="AEP08401.1"/>
    <property type="molecule type" value="Genomic_DNA"/>
</dbReference>
<feature type="domain" description="M23ase beta-sheet core" evidence="3">
    <location>
        <begin position="103"/>
        <end position="222"/>
    </location>
</feature>
<dbReference type="SUPFAM" id="SSF51261">
    <property type="entry name" value="Duplicated hybrid motif"/>
    <property type="match status" value="1"/>
</dbReference>
<keyword evidence="5" id="KW-1185">Reference proteome</keyword>
<evidence type="ECO:0000313" key="4">
    <source>
        <dbReference type="EMBL" id="AEP08401.1"/>
    </source>
</evidence>
<evidence type="ECO:0000256" key="1">
    <source>
        <dbReference type="SAM" id="MobiDB-lite"/>
    </source>
</evidence>
<dbReference type="Gene3D" id="2.70.70.10">
    <property type="entry name" value="Glucose Permease (Domain IIA)"/>
    <property type="match status" value="1"/>
</dbReference>
<feature type="region of interest" description="Disordered" evidence="1">
    <location>
        <begin position="39"/>
        <end position="60"/>
    </location>
</feature>
<keyword evidence="2" id="KW-0732">Signal</keyword>
<dbReference type="InterPro" id="IPR016047">
    <property type="entry name" value="M23ase_b-sheet_dom"/>
</dbReference>